<dbReference type="KEGG" id="fro:AALO17_03000"/>
<sequence length="433" mass="48921">MNTTSALSSRQRLKLTLPCLLYLICGLGCLLVPARFADAFILTAGMVSLLSSVPFFVHAFQWHRRLDLVAALLTAALGLLCVFMRCQGAFLIGVLYSMYLLAIGLVFLIQAVLDRFSGSRLWIGLGYLLAGGLLLVFRHDDPRFVMEIIGAYLLLQAWQNLEELFCFSNPYDAKYWSTRHWMALPAFFIGIFPSFVIGRIQDEGMKHRAVDFDGRKNDSEVNLRIWIHTGTYGPRLYGHMTFSRNNVMYSYGDYDVPAEKLFGTIGPGIFFTVNAEIYANNCCIVEHSPLFEYGLHLTDAQLQAFDRMSGEIFSQTVPWVCPMEAAHEAGRPVSLQTCGKMYANRLWFRTGCRFRMYTRGPWKWYALLGNNCSNFAAAKLNEIGLHLPVSHGVVSPGEFYEVMETLFDDPDSCVITRSYHTVDIPASLFDVPD</sequence>
<keyword evidence="1" id="KW-0472">Membrane</keyword>
<keyword evidence="1" id="KW-0812">Transmembrane</keyword>
<keyword evidence="1" id="KW-1133">Transmembrane helix</keyword>
<evidence type="ECO:0008006" key="4">
    <source>
        <dbReference type="Google" id="ProtNLM"/>
    </source>
</evidence>
<gene>
    <name evidence="2" type="ORF">AALO17_03000</name>
</gene>
<dbReference type="EMBL" id="CP011391">
    <property type="protein sequence ID" value="AMK53434.1"/>
    <property type="molecule type" value="Genomic_DNA"/>
</dbReference>
<feature type="transmembrane region" description="Helical" evidence="1">
    <location>
        <begin position="90"/>
        <end position="113"/>
    </location>
</feature>
<dbReference type="STRING" id="1702221.AALO17_03000"/>
<protein>
    <recommendedName>
        <fullName evidence="4">DUF308 domain-containing protein</fullName>
    </recommendedName>
</protein>
<feature type="transmembrane region" description="Helical" evidence="1">
    <location>
        <begin position="15"/>
        <end position="32"/>
    </location>
</feature>
<dbReference type="AlphaFoldDB" id="A0A140DS07"/>
<dbReference type="RefSeq" id="WP_067554542.1">
    <property type="nucleotide sequence ID" value="NZ_CP011391.1"/>
</dbReference>
<dbReference type="Proteomes" id="UP000069771">
    <property type="component" value="Chromosome"/>
</dbReference>
<evidence type="ECO:0000313" key="3">
    <source>
        <dbReference type="Proteomes" id="UP000069771"/>
    </source>
</evidence>
<feature type="transmembrane region" description="Helical" evidence="1">
    <location>
        <begin position="66"/>
        <end position="83"/>
    </location>
</feature>
<reference evidence="2 3" key="1">
    <citation type="journal article" date="2016" name="Gut Pathog.">
        <title>Whole genome sequencing of "Faecalibaculum rodentium" ALO17, isolated from C57BL/6J laboratory mouse feces.</title>
        <authorList>
            <person name="Lim S."/>
            <person name="Chang D.H."/>
            <person name="Ahn S."/>
            <person name="Kim B.C."/>
        </authorList>
    </citation>
    <scope>NUCLEOTIDE SEQUENCE [LARGE SCALE GENOMIC DNA]</scope>
    <source>
        <strain evidence="2 3">Alo17</strain>
    </source>
</reference>
<dbReference type="GeneID" id="78477172"/>
<organism evidence="2 3">
    <name type="scientific">Faecalibaculum rodentium</name>
    <dbReference type="NCBI Taxonomy" id="1702221"/>
    <lineage>
        <taxon>Bacteria</taxon>
        <taxon>Bacillati</taxon>
        <taxon>Bacillota</taxon>
        <taxon>Erysipelotrichia</taxon>
        <taxon>Erysipelotrichales</taxon>
        <taxon>Erysipelotrichaceae</taxon>
        <taxon>Faecalibaculum</taxon>
    </lineage>
</organism>
<feature type="transmembrane region" description="Helical" evidence="1">
    <location>
        <begin position="119"/>
        <end position="137"/>
    </location>
</feature>
<proteinExistence type="predicted"/>
<name>A0A140DS07_9FIRM</name>
<feature type="transmembrane region" description="Helical" evidence="1">
    <location>
        <begin position="144"/>
        <end position="161"/>
    </location>
</feature>
<evidence type="ECO:0000256" key="1">
    <source>
        <dbReference type="SAM" id="Phobius"/>
    </source>
</evidence>
<evidence type="ECO:0000313" key="2">
    <source>
        <dbReference type="EMBL" id="AMK53434.1"/>
    </source>
</evidence>
<keyword evidence="3" id="KW-1185">Reference proteome</keyword>
<accession>A0A140DS07</accession>
<dbReference type="OrthoDB" id="1655412at2"/>
<feature type="transmembrane region" description="Helical" evidence="1">
    <location>
        <begin position="181"/>
        <end position="198"/>
    </location>
</feature>